<comment type="caution">
    <text evidence="2">The sequence shown here is derived from an EMBL/GenBank/DDBJ whole genome shotgun (WGS) entry which is preliminary data.</text>
</comment>
<keyword evidence="3" id="KW-1185">Reference proteome</keyword>
<dbReference type="OrthoDB" id="418349at2759"/>
<dbReference type="GO" id="GO:0009982">
    <property type="term" value="F:pseudouridine synthase activity"/>
    <property type="evidence" value="ECO:0007669"/>
    <property type="project" value="InterPro"/>
</dbReference>
<dbReference type="InterPro" id="IPR006224">
    <property type="entry name" value="PsdUridine_synth_RluA-like_CS"/>
</dbReference>
<evidence type="ECO:0000313" key="3">
    <source>
        <dbReference type="Proteomes" id="UP000796880"/>
    </source>
</evidence>
<sequence length="137" mass="15322">MGDRTSSNTYGAFVSPGIVHRLDKGTSGLVVVGKVLMDVSYMLKLVEPFIRYKVIEVLASGDSSLVEWRLETGCTHQEGLLTSSIVEDRFEQQIDCGGGRVIEDRNKAIVEKEGKGFFLRRLWRIDLNSRSIVEEEG</sequence>
<gene>
    <name evidence="2" type="ORF">FNV43_RR27313</name>
</gene>
<dbReference type="Proteomes" id="UP000796880">
    <property type="component" value="Unassembled WGS sequence"/>
</dbReference>
<dbReference type="GO" id="GO:0001522">
    <property type="term" value="P:pseudouridine synthesis"/>
    <property type="evidence" value="ECO:0007669"/>
    <property type="project" value="InterPro"/>
</dbReference>
<evidence type="ECO:0000313" key="2">
    <source>
        <dbReference type="EMBL" id="KAF3432573.1"/>
    </source>
</evidence>
<reference evidence="2" key="1">
    <citation type="submission" date="2020-03" db="EMBL/GenBank/DDBJ databases">
        <title>A high-quality chromosome-level genome assembly of a woody plant with both climbing and erect habits, Rhamnella rubrinervis.</title>
        <authorList>
            <person name="Lu Z."/>
            <person name="Yang Y."/>
            <person name="Zhu X."/>
            <person name="Sun Y."/>
        </authorList>
    </citation>
    <scope>NUCLEOTIDE SEQUENCE</scope>
    <source>
        <strain evidence="2">BYM</strain>
        <tissue evidence="2">Leaf</tissue>
    </source>
</reference>
<evidence type="ECO:0000256" key="1">
    <source>
        <dbReference type="ARBA" id="ARBA00000073"/>
    </source>
</evidence>
<name>A0A8K0DQZ4_9ROSA</name>
<dbReference type="PROSITE" id="PS01129">
    <property type="entry name" value="PSI_RLU"/>
    <property type="match status" value="1"/>
</dbReference>
<proteinExistence type="predicted"/>
<dbReference type="AlphaFoldDB" id="A0A8K0DQZ4"/>
<comment type="catalytic activity">
    <reaction evidence="1">
        <text>a uridine in RNA = a pseudouridine in RNA</text>
        <dbReference type="Rhea" id="RHEA:48348"/>
        <dbReference type="Rhea" id="RHEA-COMP:12068"/>
        <dbReference type="Rhea" id="RHEA-COMP:12069"/>
        <dbReference type="ChEBI" id="CHEBI:65314"/>
        <dbReference type="ChEBI" id="CHEBI:65315"/>
    </reaction>
</comment>
<dbReference type="SUPFAM" id="SSF55120">
    <property type="entry name" value="Pseudouridine synthase"/>
    <property type="match status" value="1"/>
</dbReference>
<protein>
    <recommendedName>
        <fullName evidence="4">Pseudouridine synthase RsuA/RluA-like domain-containing protein</fullName>
    </recommendedName>
</protein>
<organism evidence="2 3">
    <name type="scientific">Rhamnella rubrinervis</name>
    <dbReference type="NCBI Taxonomy" id="2594499"/>
    <lineage>
        <taxon>Eukaryota</taxon>
        <taxon>Viridiplantae</taxon>
        <taxon>Streptophyta</taxon>
        <taxon>Embryophyta</taxon>
        <taxon>Tracheophyta</taxon>
        <taxon>Spermatophyta</taxon>
        <taxon>Magnoliopsida</taxon>
        <taxon>eudicotyledons</taxon>
        <taxon>Gunneridae</taxon>
        <taxon>Pentapetalae</taxon>
        <taxon>rosids</taxon>
        <taxon>fabids</taxon>
        <taxon>Rosales</taxon>
        <taxon>Rhamnaceae</taxon>
        <taxon>rhamnoid group</taxon>
        <taxon>Rhamneae</taxon>
        <taxon>Rhamnella</taxon>
    </lineage>
</organism>
<evidence type="ECO:0008006" key="4">
    <source>
        <dbReference type="Google" id="ProtNLM"/>
    </source>
</evidence>
<accession>A0A8K0DQZ4</accession>
<dbReference type="GO" id="GO:0003723">
    <property type="term" value="F:RNA binding"/>
    <property type="evidence" value="ECO:0007669"/>
    <property type="project" value="InterPro"/>
</dbReference>
<dbReference type="EMBL" id="VOIH02000012">
    <property type="protein sequence ID" value="KAF3432573.1"/>
    <property type="molecule type" value="Genomic_DNA"/>
</dbReference>
<dbReference type="InterPro" id="IPR020103">
    <property type="entry name" value="PsdUridine_synth_cat_dom_sf"/>
</dbReference>